<dbReference type="PANTHER" id="PTHR12861">
    <property type="entry name" value="TRANSLOCON-ASSOCIATED PROTEIN, BETA SUBUNIT PRECURSOR TRAP-BETA SIGNAL SEQUENCE RECEPTOR BETA SUBUNIT"/>
    <property type="match status" value="1"/>
</dbReference>
<comment type="caution">
    <text evidence="3">The sequence shown here is derived from an EMBL/GenBank/DDBJ whole genome shotgun (WGS) entry which is preliminary data.</text>
</comment>
<dbReference type="PANTHER" id="PTHR12861:SF3">
    <property type="entry name" value="TRANSLOCON-ASSOCIATED PROTEIN SUBUNIT BETA"/>
    <property type="match status" value="1"/>
</dbReference>
<proteinExistence type="predicted"/>
<dbReference type="EMBL" id="RRYP01011420">
    <property type="protein sequence ID" value="TNV77744.1"/>
    <property type="molecule type" value="Genomic_DNA"/>
</dbReference>
<evidence type="ECO:0000313" key="4">
    <source>
        <dbReference type="Proteomes" id="UP000785679"/>
    </source>
</evidence>
<keyword evidence="2" id="KW-1133">Transmembrane helix</keyword>
<dbReference type="GO" id="GO:0005783">
    <property type="term" value="C:endoplasmic reticulum"/>
    <property type="evidence" value="ECO:0007669"/>
    <property type="project" value="TreeGrafter"/>
</dbReference>
<gene>
    <name evidence="3" type="ORF">FGO68_gene4561</name>
</gene>
<keyword evidence="2" id="KW-0472">Membrane</keyword>
<evidence type="ECO:0008006" key="5">
    <source>
        <dbReference type="Google" id="ProtNLM"/>
    </source>
</evidence>
<name>A0A8J8NMX9_HALGN</name>
<dbReference type="Pfam" id="PF05753">
    <property type="entry name" value="TRAP_beta"/>
    <property type="match status" value="1"/>
</dbReference>
<keyword evidence="2" id="KW-0812">Transmembrane</keyword>
<protein>
    <recommendedName>
        <fullName evidence="5">Translocon-associated protein subunit beta</fullName>
    </recommendedName>
</protein>
<accession>A0A8J8NMX9</accession>
<dbReference type="Proteomes" id="UP000785679">
    <property type="component" value="Unassembled WGS sequence"/>
</dbReference>
<keyword evidence="4" id="KW-1185">Reference proteome</keyword>
<feature type="transmembrane region" description="Helical" evidence="2">
    <location>
        <begin position="137"/>
        <end position="155"/>
    </location>
</feature>
<feature type="compositionally biased region" description="Low complexity" evidence="1">
    <location>
        <begin position="161"/>
        <end position="182"/>
    </location>
</feature>
<evidence type="ECO:0000313" key="3">
    <source>
        <dbReference type="EMBL" id="TNV77744.1"/>
    </source>
</evidence>
<dbReference type="AlphaFoldDB" id="A0A8J8NMX9"/>
<sequence length="188" mass="21117">MSISNCALIVDRVFKSNELAEGIPITVTYSFYNTDESTLFNIEAHDPHFSNTEDFDIAEGQLSFKFESLEGNQRLSKSGTVIPKESKEHTFEPVTFSYQSSRDGQRIEGIAGNKPVRAEIISKREYVLKNGWSFESWGVFGVLSLISIGLPYFMWKSSSSGRQVQEGQEGQEQPSKKANSNSKKNKRA</sequence>
<dbReference type="OrthoDB" id="5860827at2759"/>
<feature type="region of interest" description="Disordered" evidence="1">
    <location>
        <begin position="161"/>
        <end position="188"/>
    </location>
</feature>
<organism evidence="3 4">
    <name type="scientific">Halteria grandinella</name>
    <dbReference type="NCBI Taxonomy" id="5974"/>
    <lineage>
        <taxon>Eukaryota</taxon>
        <taxon>Sar</taxon>
        <taxon>Alveolata</taxon>
        <taxon>Ciliophora</taxon>
        <taxon>Intramacronucleata</taxon>
        <taxon>Spirotrichea</taxon>
        <taxon>Stichotrichia</taxon>
        <taxon>Sporadotrichida</taxon>
        <taxon>Halteriidae</taxon>
        <taxon>Halteria</taxon>
    </lineage>
</organism>
<reference evidence="3" key="1">
    <citation type="submission" date="2019-06" db="EMBL/GenBank/DDBJ databases">
        <authorList>
            <person name="Zheng W."/>
        </authorList>
    </citation>
    <scope>NUCLEOTIDE SEQUENCE</scope>
    <source>
        <strain evidence="3">QDHG01</strain>
    </source>
</reference>
<evidence type="ECO:0000256" key="2">
    <source>
        <dbReference type="SAM" id="Phobius"/>
    </source>
</evidence>
<evidence type="ECO:0000256" key="1">
    <source>
        <dbReference type="SAM" id="MobiDB-lite"/>
    </source>
</evidence>